<dbReference type="Gene3D" id="3.40.190.10">
    <property type="entry name" value="Periplasmic binding protein-like II"/>
    <property type="match status" value="2"/>
</dbReference>
<keyword evidence="8" id="KW-0826">Tungsten</keyword>
<evidence type="ECO:0000256" key="11">
    <source>
        <dbReference type="ARBA" id="ARBA00073171"/>
    </source>
</evidence>
<keyword evidence="7" id="KW-0472">Membrane</keyword>
<evidence type="ECO:0000256" key="3">
    <source>
        <dbReference type="ARBA" id="ARBA00022448"/>
    </source>
</evidence>
<evidence type="ECO:0000256" key="10">
    <source>
        <dbReference type="ARBA" id="ARBA00062515"/>
    </source>
</evidence>
<feature type="signal peptide" evidence="14">
    <location>
        <begin position="1"/>
        <end position="25"/>
    </location>
</feature>
<feature type="binding site" evidence="13">
    <location>
        <position position="190"/>
    </location>
    <ligand>
        <name>molybdate</name>
        <dbReference type="ChEBI" id="CHEBI:36264"/>
    </ligand>
</feature>
<keyword evidence="3" id="KW-0813">Transport</keyword>
<dbReference type="EMBL" id="CP044205">
    <property type="protein sequence ID" value="QFY41496.1"/>
    <property type="molecule type" value="Genomic_DNA"/>
</dbReference>
<evidence type="ECO:0000256" key="1">
    <source>
        <dbReference type="ARBA" id="ARBA00004236"/>
    </source>
</evidence>
<comment type="subcellular location">
    <subcellularLocation>
        <location evidence="1">Cell membrane</location>
    </subcellularLocation>
</comment>
<feature type="binding site" evidence="13">
    <location>
        <position position="172"/>
    </location>
    <ligand>
        <name>molybdate</name>
        <dbReference type="ChEBI" id="CHEBI:36264"/>
    </ligand>
</feature>
<dbReference type="CDD" id="cd13536">
    <property type="entry name" value="PBP2_EcModA"/>
    <property type="match status" value="1"/>
</dbReference>
<evidence type="ECO:0000256" key="5">
    <source>
        <dbReference type="ARBA" id="ARBA00022723"/>
    </source>
</evidence>
<dbReference type="PANTHER" id="PTHR30632:SF17">
    <property type="entry name" value="MOLYBDATE-BINDING PROTEIN MODA"/>
    <property type="match status" value="1"/>
</dbReference>
<evidence type="ECO:0000256" key="4">
    <source>
        <dbReference type="ARBA" id="ARBA00022475"/>
    </source>
</evidence>
<evidence type="ECO:0000313" key="16">
    <source>
        <dbReference type="Proteomes" id="UP000325755"/>
    </source>
</evidence>
<keyword evidence="16" id="KW-1185">Reference proteome</keyword>
<evidence type="ECO:0000256" key="14">
    <source>
        <dbReference type="SAM" id="SignalP"/>
    </source>
</evidence>
<evidence type="ECO:0000256" key="2">
    <source>
        <dbReference type="ARBA" id="ARBA00009175"/>
    </source>
</evidence>
<dbReference type="GO" id="GO:0030288">
    <property type="term" value="C:outer membrane-bounded periplasmic space"/>
    <property type="evidence" value="ECO:0007669"/>
    <property type="project" value="TreeGrafter"/>
</dbReference>
<feature type="binding site" evidence="13">
    <location>
        <position position="34"/>
    </location>
    <ligand>
        <name>molybdate</name>
        <dbReference type="ChEBI" id="CHEBI:36264"/>
    </ligand>
</feature>
<evidence type="ECO:0000313" key="15">
    <source>
        <dbReference type="EMBL" id="QFY41496.1"/>
    </source>
</evidence>
<proteinExistence type="inferred from homology"/>
<dbReference type="Proteomes" id="UP000325755">
    <property type="component" value="Chromosome"/>
</dbReference>
<keyword evidence="5 13" id="KW-0479">Metal-binding</keyword>
<dbReference type="GO" id="GO:0030973">
    <property type="term" value="F:molybdate ion binding"/>
    <property type="evidence" value="ECO:0007669"/>
    <property type="project" value="TreeGrafter"/>
</dbReference>
<evidence type="ECO:0000256" key="6">
    <source>
        <dbReference type="ARBA" id="ARBA00022729"/>
    </source>
</evidence>
<dbReference type="OrthoDB" id="9785015at2"/>
<protein>
    <recommendedName>
        <fullName evidence="11">Molybdate-binding protein ModA</fullName>
    </recommendedName>
    <alternativeName>
        <fullName evidence="12">Molybdate/tungstate-binding protein ModA</fullName>
    </alternativeName>
</protein>
<dbReference type="PANTHER" id="PTHR30632">
    <property type="entry name" value="MOLYBDATE-BINDING PERIPLASMIC PROTEIN"/>
    <property type="match status" value="1"/>
</dbReference>
<evidence type="ECO:0000256" key="12">
    <source>
        <dbReference type="ARBA" id="ARBA00078141"/>
    </source>
</evidence>
<dbReference type="GO" id="GO:0005886">
    <property type="term" value="C:plasma membrane"/>
    <property type="evidence" value="ECO:0007669"/>
    <property type="project" value="UniProtKB-SubCell"/>
</dbReference>
<dbReference type="GO" id="GO:0046872">
    <property type="term" value="F:metal ion binding"/>
    <property type="evidence" value="ECO:0007669"/>
    <property type="project" value="UniProtKB-KW"/>
</dbReference>
<dbReference type="NCBIfam" id="TIGR01256">
    <property type="entry name" value="modA"/>
    <property type="match status" value="1"/>
</dbReference>
<dbReference type="SUPFAM" id="SSF53850">
    <property type="entry name" value="Periplasmic binding protein-like II"/>
    <property type="match status" value="1"/>
</dbReference>
<keyword evidence="13" id="KW-0500">Molybdenum</keyword>
<keyword evidence="6 14" id="KW-0732">Signal</keyword>
<dbReference type="GO" id="GO:0015689">
    <property type="term" value="P:molybdate ion transport"/>
    <property type="evidence" value="ECO:0007669"/>
    <property type="project" value="InterPro"/>
</dbReference>
<dbReference type="InterPro" id="IPR005950">
    <property type="entry name" value="ModA"/>
</dbReference>
<evidence type="ECO:0000256" key="13">
    <source>
        <dbReference type="PIRSR" id="PIRSR004846-1"/>
    </source>
</evidence>
<accession>A0A5Q0BI47</accession>
<dbReference type="FunFam" id="3.40.190.10:FF:000030">
    <property type="entry name" value="Molybdate ABC transporter substrate-binding protein"/>
    <property type="match status" value="1"/>
</dbReference>
<evidence type="ECO:0000256" key="7">
    <source>
        <dbReference type="ARBA" id="ARBA00023136"/>
    </source>
</evidence>
<feature type="binding site" evidence="13">
    <location>
        <position position="61"/>
    </location>
    <ligand>
        <name>molybdate</name>
        <dbReference type="ChEBI" id="CHEBI:36264"/>
    </ligand>
</feature>
<comment type="similarity">
    <text evidence="2">Belongs to the bacterial solute-binding protein ModA family.</text>
</comment>
<dbReference type="FunCoup" id="A0A5Q0BI47">
    <property type="interactions" value="213"/>
</dbReference>
<sequence>MLKKRLPALFLIGLLTFAASGRAMADVMVFAAASLTNALTDIGKSFQTQYGIPVRFSFASSGSLAKQIEQGAPADVFVSADLKWMDHLGKKEVIDNASRKNLLGNTMVVIAPRGKGFQVRMSKDFNFASSFSGKLCTGETESVPVGIYAKEALTNLGWWESMHARIVGTEDVRSALNLVERGECAAGIVYETDAKQSGKVDIVAAFPAETHAKIVYPFALVRHEYPFRDGTSSEDAVKFMKYVTEKAAKDIFTQYGFTVLIR</sequence>
<evidence type="ECO:0000256" key="9">
    <source>
        <dbReference type="ARBA" id="ARBA00056002"/>
    </source>
</evidence>
<dbReference type="PIRSF" id="PIRSF004846">
    <property type="entry name" value="ModA"/>
    <property type="match status" value="1"/>
</dbReference>
<organism evidence="15 16">
    <name type="scientific">Candidatus Methylospira mobilis</name>
    <dbReference type="NCBI Taxonomy" id="1808979"/>
    <lineage>
        <taxon>Bacteria</taxon>
        <taxon>Pseudomonadati</taxon>
        <taxon>Pseudomonadota</taxon>
        <taxon>Gammaproteobacteria</taxon>
        <taxon>Methylococcales</taxon>
        <taxon>Methylococcaceae</taxon>
        <taxon>Candidatus Methylospira</taxon>
    </lineage>
</organism>
<comment type="subunit">
    <text evidence="10">The complex is composed of two ATP-binding proteins (ModC), two transmembrane proteins (ModB) and a solute-binding protein (ModA).</text>
</comment>
<comment type="function">
    <text evidence="9">Involved in the transport of molybdenum into the cell. Part of the binding-protein-dependent transport system ModABCD.</text>
</comment>
<feature type="chain" id="PRO_5024949979" description="Molybdate-binding protein ModA" evidence="14">
    <location>
        <begin position="26"/>
        <end position="262"/>
    </location>
</feature>
<keyword evidence="4" id="KW-1003">Cell membrane</keyword>
<dbReference type="RefSeq" id="WP_153247477.1">
    <property type="nucleotide sequence ID" value="NZ_CP044205.1"/>
</dbReference>
<name>A0A5Q0BI47_9GAMM</name>
<reference evidence="15 16" key="1">
    <citation type="submission" date="2019-09" db="EMBL/GenBank/DDBJ databases">
        <title>Ecophysiology of the spiral-shaped methanotroph Methylospira mobilis as revealed by the complete genome sequence.</title>
        <authorList>
            <person name="Oshkin I.Y."/>
            <person name="Dedysh S.N."/>
            <person name="Miroshnikov K."/>
            <person name="Danilova O.V."/>
            <person name="Hakobyan A."/>
            <person name="Liesack W."/>
        </authorList>
    </citation>
    <scope>NUCLEOTIDE SEQUENCE [LARGE SCALE GENOMIC DNA]</scope>
    <source>
        <strain evidence="15 16">Shm1</strain>
    </source>
</reference>
<dbReference type="InterPro" id="IPR050682">
    <property type="entry name" value="ModA/WtpA"/>
</dbReference>
<dbReference type="Pfam" id="PF13531">
    <property type="entry name" value="SBP_bac_11"/>
    <property type="match status" value="1"/>
</dbReference>
<dbReference type="InParanoid" id="A0A5Q0BI47"/>
<dbReference type="AlphaFoldDB" id="A0A5Q0BI47"/>
<dbReference type="KEGG" id="mmob:F6R98_01705"/>
<gene>
    <name evidence="15" type="primary">modA</name>
    <name evidence="15" type="ORF">F6R98_01705</name>
</gene>
<evidence type="ECO:0000256" key="8">
    <source>
        <dbReference type="ARBA" id="ARBA00023245"/>
    </source>
</evidence>